<keyword evidence="3" id="KW-1185">Reference proteome</keyword>
<accession>A0A0D9XRJ5</accession>
<evidence type="ECO:0000313" key="3">
    <source>
        <dbReference type="Proteomes" id="UP000032180"/>
    </source>
</evidence>
<keyword evidence="1" id="KW-1133">Transmembrane helix</keyword>
<reference evidence="2 3" key="1">
    <citation type="submission" date="2012-08" db="EMBL/GenBank/DDBJ databases">
        <title>Oryza genome evolution.</title>
        <authorList>
            <person name="Wing R.A."/>
        </authorList>
    </citation>
    <scope>NUCLEOTIDE SEQUENCE</scope>
</reference>
<evidence type="ECO:0000256" key="1">
    <source>
        <dbReference type="SAM" id="Phobius"/>
    </source>
</evidence>
<dbReference type="Gramene" id="LPERR11G09340.1">
    <property type="protein sequence ID" value="LPERR11G09340.1"/>
    <property type="gene ID" value="LPERR11G09340"/>
</dbReference>
<dbReference type="AlphaFoldDB" id="A0A0D9XRJ5"/>
<sequence>MVTRRCIDMELLLCCPLGSQRHRSRRLHRRSHVDTLVSSSTVKFFVIYFDHRRCVLLKLPLLLLLSGGYLFVPLVLLLHIRLRPLHLVAYIGSSSATLSSSPATACCSDISLSLYAILALQLPRRPCLLVPSDMAQDGRLPRVHGIGNTVVRFHPESSTGLAHLAWCLVLHGSTISAFQCIFRNNCGDCITVFVYYVSSRILVLDALPCTHNHSVAPLAHLAAWLVCSSSTPDFRHDYLDHGSTAPCTLATSTMAQGLLSILRVVGLFSSSSVRVVHAWTVGGC</sequence>
<keyword evidence="1" id="KW-0812">Transmembrane</keyword>
<feature type="transmembrane region" description="Helical" evidence="1">
    <location>
        <begin position="61"/>
        <end position="80"/>
    </location>
</feature>
<keyword evidence="1" id="KW-0472">Membrane</keyword>
<dbReference type="Proteomes" id="UP000032180">
    <property type="component" value="Chromosome 11"/>
</dbReference>
<organism evidence="2 3">
    <name type="scientific">Leersia perrieri</name>
    <dbReference type="NCBI Taxonomy" id="77586"/>
    <lineage>
        <taxon>Eukaryota</taxon>
        <taxon>Viridiplantae</taxon>
        <taxon>Streptophyta</taxon>
        <taxon>Embryophyta</taxon>
        <taxon>Tracheophyta</taxon>
        <taxon>Spermatophyta</taxon>
        <taxon>Magnoliopsida</taxon>
        <taxon>Liliopsida</taxon>
        <taxon>Poales</taxon>
        <taxon>Poaceae</taxon>
        <taxon>BOP clade</taxon>
        <taxon>Oryzoideae</taxon>
        <taxon>Oryzeae</taxon>
        <taxon>Oryzinae</taxon>
        <taxon>Leersia</taxon>
    </lineage>
</organism>
<dbReference type="EnsemblPlants" id="LPERR11G09340.1">
    <property type="protein sequence ID" value="LPERR11G09340.1"/>
    <property type="gene ID" value="LPERR11G09340"/>
</dbReference>
<reference evidence="3" key="2">
    <citation type="submission" date="2013-12" db="EMBL/GenBank/DDBJ databases">
        <authorList>
            <person name="Yu Y."/>
            <person name="Lee S."/>
            <person name="de Baynast K."/>
            <person name="Wissotski M."/>
            <person name="Liu L."/>
            <person name="Talag J."/>
            <person name="Goicoechea J."/>
            <person name="Angelova A."/>
            <person name="Jetty R."/>
            <person name="Kudrna D."/>
            <person name="Golser W."/>
            <person name="Rivera L."/>
            <person name="Zhang J."/>
            <person name="Wing R."/>
        </authorList>
    </citation>
    <scope>NUCLEOTIDE SEQUENCE</scope>
</reference>
<dbReference type="HOGENOM" id="CLU_981272_0_0_1"/>
<evidence type="ECO:0000313" key="2">
    <source>
        <dbReference type="EnsemblPlants" id="LPERR11G09340.1"/>
    </source>
</evidence>
<protein>
    <submittedName>
        <fullName evidence="2">Uncharacterized protein</fullName>
    </submittedName>
</protein>
<proteinExistence type="predicted"/>
<reference evidence="2" key="3">
    <citation type="submission" date="2015-04" db="UniProtKB">
        <authorList>
            <consortium name="EnsemblPlants"/>
        </authorList>
    </citation>
    <scope>IDENTIFICATION</scope>
</reference>
<name>A0A0D9XRJ5_9ORYZ</name>